<feature type="transmembrane region" description="Helical" evidence="7">
    <location>
        <begin position="688"/>
        <end position="712"/>
    </location>
</feature>
<feature type="transmembrane region" description="Helical" evidence="7">
    <location>
        <begin position="733"/>
        <end position="757"/>
    </location>
</feature>
<feature type="transmembrane region" description="Helical" evidence="7">
    <location>
        <begin position="252"/>
        <end position="277"/>
    </location>
</feature>
<dbReference type="PROSITE" id="PS51257">
    <property type="entry name" value="PROKAR_LIPOPROTEIN"/>
    <property type="match status" value="1"/>
</dbReference>
<evidence type="ECO:0000313" key="10">
    <source>
        <dbReference type="Proteomes" id="UP000198878"/>
    </source>
</evidence>
<evidence type="ECO:0000256" key="5">
    <source>
        <dbReference type="ARBA" id="ARBA00023136"/>
    </source>
</evidence>
<sequence length="815" mass="83562">MFTLAMRTLRLRKGGFLATFVAVFFGALIVSACGGLMETGIRSDTPVQRLAAAPIVVGGQQTLAVPEDDPATLDPEDKHKYKNATLPERVRVDAALADRLRAVPGVTSVVGEVSFPAQLGAASALGHAWDSAALTPYALTGEAPKPGEVVVDADMGIAVGTTLPVAAHGTVGQYRVSGVAKAPQSMRDPALFFAASDAERLSGHPGQFDAIGVFGGDAAAVSAVVGDAGVVTTGADRGALEFPEVAKSGENLIVLAAVSGGLSAMVMVFVVAGTLTLSTQQRQRELALLRAIGTTPRQLRRLVLGEALVVGLLAVAVAIVLGPVLGNWLFDQLAANHVVPDVLRFGQGWIPAIVAAGASLLAVFAASFVAGRRASKVRPTEALAEAAVERRWLTPIRLITAILCFAGGTALAIVTVAVMTGPVAASTAGPAVMLWAFGLAALSPGVTKVMAVLLRWPVQALSGVTGRVALRNTRVGAVRTAGAVTPIMLAVGIATANIYLQTTQEAVSNQAYTEDLRADAVVAGPGGLDPSVLGRVRATPGVASASEYVSSTVFIEKPFDSNHDEDGWTAQGVSELTGNAIEVPDTLGHHVGDTLSLRLGDGSPVDVRVSAVVKQRAGFEKLVLPAGLLAPHTTAGLAPQLLVRAADGVDSATLTARLREATAGLPVSIGDRDALIAAHAKGNEVGAWVNYLLVGMIIAYTVISVVNTLVMATSRRRREFGLQRLSGFTRGQVLRMAGVEGGLIATIAVLLGTLVAAGSIVPFCLVVSGSPLPSGPLAIYLVVLAIAVVLSLVAILVPAWAATRGRAVDATSIGE</sequence>
<dbReference type="Proteomes" id="UP000198878">
    <property type="component" value="Unassembled WGS sequence"/>
</dbReference>
<evidence type="ECO:0000313" key="9">
    <source>
        <dbReference type="EMBL" id="SEF28559.1"/>
    </source>
</evidence>
<feature type="transmembrane region" description="Helical" evidence="7">
    <location>
        <begin position="477"/>
        <end position="500"/>
    </location>
</feature>
<dbReference type="STRING" id="218821.SAMN05421837_104215"/>
<evidence type="ECO:0000256" key="7">
    <source>
        <dbReference type="SAM" id="Phobius"/>
    </source>
</evidence>
<dbReference type="InterPro" id="IPR003838">
    <property type="entry name" value="ABC3_permease_C"/>
</dbReference>
<evidence type="ECO:0000256" key="3">
    <source>
        <dbReference type="ARBA" id="ARBA00022692"/>
    </source>
</evidence>
<feature type="domain" description="ABC3 transporter permease C-terminal" evidence="8">
    <location>
        <begin position="692"/>
        <end position="803"/>
    </location>
</feature>
<evidence type="ECO:0000256" key="1">
    <source>
        <dbReference type="ARBA" id="ARBA00004651"/>
    </source>
</evidence>
<feature type="transmembrane region" description="Helical" evidence="7">
    <location>
        <begin position="398"/>
        <end position="420"/>
    </location>
</feature>
<dbReference type="Pfam" id="PF02687">
    <property type="entry name" value="FtsX"/>
    <property type="match status" value="2"/>
</dbReference>
<dbReference type="PANTHER" id="PTHR30572:SF4">
    <property type="entry name" value="ABC TRANSPORTER PERMEASE YTRF"/>
    <property type="match status" value="1"/>
</dbReference>
<dbReference type="InterPro" id="IPR050250">
    <property type="entry name" value="Macrolide_Exporter_MacB"/>
</dbReference>
<dbReference type="PANTHER" id="PTHR30572">
    <property type="entry name" value="MEMBRANE COMPONENT OF TRANSPORTER-RELATED"/>
    <property type="match status" value="1"/>
</dbReference>
<keyword evidence="4 7" id="KW-1133">Transmembrane helix</keyword>
<dbReference type="EMBL" id="FNUJ01000004">
    <property type="protein sequence ID" value="SEF28559.1"/>
    <property type="molecule type" value="Genomic_DNA"/>
</dbReference>
<feature type="transmembrane region" description="Helical" evidence="7">
    <location>
        <begin position="432"/>
        <end position="456"/>
    </location>
</feature>
<gene>
    <name evidence="9" type="ORF">SAMN05421837_104215</name>
</gene>
<comment type="subcellular location">
    <subcellularLocation>
        <location evidence="1">Cell membrane</location>
        <topology evidence="1">Multi-pass membrane protein</topology>
    </subcellularLocation>
</comment>
<dbReference type="OrthoDB" id="3223244at2"/>
<evidence type="ECO:0000259" key="8">
    <source>
        <dbReference type="Pfam" id="PF02687"/>
    </source>
</evidence>
<dbReference type="GO" id="GO:0022857">
    <property type="term" value="F:transmembrane transporter activity"/>
    <property type="evidence" value="ECO:0007669"/>
    <property type="project" value="TreeGrafter"/>
</dbReference>
<keyword evidence="2" id="KW-1003">Cell membrane</keyword>
<proteinExistence type="inferred from homology"/>
<evidence type="ECO:0000256" key="2">
    <source>
        <dbReference type="ARBA" id="ARBA00022475"/>
    </source>
</evidence>
<dbReference type="GO" id="GO:0005886">
    <property type="term" value="C:plasma membrane"/>
    <property type="evidence" value="ECO:0007669"/>
    <property type="project" value="UniProtKB-SubCell"/>
</dbReference>
<protein>
    <submittedName>
        <fullName evidence="9">Putative ABC transport system permease protein</fullName>
    </submittedName>
</protein>
<keyword evidence="3 7" id="KW-0812">Transmembrane</keyword>
<dbReference type="AlphaFoldDB" id="A0A1H5QR99"/>
<reference evidence="10" key="1">
    <citation type="submission" date="2016-10" db="EMBL/GenBank/DDBJ databases">
        <authorList>
            <person name="Varghese N."/>
            <person name="Submissions S."/>
        </authorList>
    </citation>
    <scope>NUCLEOTIDE SEQUENCE [LARGE SCALE GENOMIC DNA]</scope>
    <source>
        <strain evidence="10">DSM 44654</strain>
    </source>
</reference>
<accession>A0A1H5QR99</accession>
<dbReference type="RefSeq" id="WP_086671856.1">
    <property type="nucleotide sequence ID" value="NZ_FNUJ01000004.1"/>
</dbReference>
<keyword evidence="10" id="KW-1185">Reference proteome</keyword>
<organism evidence="9 10">
    <name type="scientific">Amycolatopsis pretoriensis</name>
    <dbReference type="NCBI Taxonomy" id="218821"/>
    <lineage>
        <taxon>Bacteria</taxon>
        <taxon>Bacillati</taxon>
        <taxon>Actinomycetota</taxon>
        <taxon>Actinomycetes</taxon>
        <taxon>Pseudonocardiales</taxon>
        <taxon>Pseudonocardiaceae</taxon>
        <taxon>Amycolatopsis</taxon>
    </lineage>
</organism>
<name>A0A1H5QR99_9PSEU</name>
<feature type="transmembrane region" description="Helical" evidence="7">
    <location>
        <begin position="349"/>
        <end position="370"/>
    </location>
</feature>
<feature type="transmembrane region" description="Helical" evidence="7">
    <location>
        <begin position="777"/>
        <end position="797"/>
    </location>
</feature>
<feature type="transmembrane region" description="Helical" evidence="7">
    <location>
        <begin position="307"/>
        <end position="329"/>
    </location>
</feature>
<keyword evidence="5 7" id="KW-0472">Membrane</keyword>
<comment type="similarity">
    <text evidence="6">Belongs to the ABC-4 integral membrane protein family.</text>
</comment>
<evidence type="ECO:0000256" key="6">
    <source>
        <dbReference type="ARBA" id="ARBA00038076"/>
    </source>
</evidence>
<feature type="domain" description="ABC3 transporter permease C-terminal" evidence="8">
    <location>
        <begin position="260"/>
        <end position="377"/>
    </location>
</feature>
<evidence type="ECO:0000256" key="4">
    <source>
        <dbReference type="ARBA" id="ARBA00022989"/>
    </source>
</evidence>